<keyword evidence="3" id="KW-1185">Reference proteome</keyword>
<sequence>MSTKSKLYLLCALPLLAVSAHAGEFEWSDLALRVGFDAENRVDVKSYELISTLDSPWSWTISDRFEVDLGLEFGLGALDGEGETAFLGHLGPALEIEFGDFPLELIVSSGPALLSEHEFDNLDLGGSFQFMSAVGFDFEVTDEWTLGYRYLHISNAGLHDENPGMNLHALSLAYEF</sequence>
<reference evidence="2 3" key="1">
    <citation type="submission" date="2018-05" db="EMBL/GenBank/DDBJ databases">
        <title>Coraliomargarita sinensis sp. nov., isolated from a marine solar saltern.</title>
        <authorList>
            <person name="Zhou L.Y."/>
        </authorList>
    </citation>
    <scope>NUCLEOTIDE SEQUENCE [LARGE SCALE GENOMIC DNA]</scope>
    <source>
        <strain evidence="2 3">WN38</strain>
    </source>
</reference>
<dbReference type="Pfam" id="PF09411">
    <property type="entry name" value="PagL"/>
    <property type="match status" value="1"/>
</dbReference>
<organism evidence="2 3">
    <name type="scientific">Coraliomargarita sinensis</name>
    <dbReference type="NCBI Taxonomy" id="2174842"/>
    <lineage>
        <taxon>Bacteria</taxon>
        <taxon>Pseudomonadati</taxon>
        <taxon>Verrucomicrobiota</taxon>
        <taxon>Opitutia</taxon>
        <taxon>Puniceicoccales</taxon>
        <taxon>Coraliomargaritaceae</taxon>
        <taxon>Coraliomargarita</taxon>
    </lineage>
</organism>
<name>A0A317ZGC2_9BACT</name>
<feature type="signal peptide" evidence="1">
    <location>
        <begin position="1"/>
        <end position="22"/>
    </location>
</feature>
<dbReference type="RefSeq" id="WP_110130289.1">
    <property type="nucleotide sequence ID" value="NZ_QHJQ01000003.1"/>
</dbReference>
<dbReference type="InterPro" id="IPR018550">
    <property type="entry name" value="Lipid-A_deacylase-rel"/>
</dbReference>
<evidence type="ECO:0000256" key="1">
    <source>
        <dbReference type="SAM" id="SignalP"/>
    </source>
</evidence>
<evidence type="ECO:0000313" key="2">
    <source>
        <dbReference type="EMBL" id="PXA04480.1"/>
    </source>
</evidence>
<dbReference type="Gene3D" id="2.40.160.20">
    <property type="match status" value="1"/>
</dbReference>
<keyword evidence="1" id="KW-0732">Signal</keyword>
<dbReference type="AlphaFoldDB" id="A0A317ZGC2"/>
<dbReference type="Proteomes" id="UP000247099">
    <property type="component" value="Unassembled WGS sequence"/>
</dbReference>
<dbReference type="InParanoid" id="A0A317ZGC2"/>
<protein>
    <recommendedName>
        <fullName evidence="4">Acyloxyacyl hydrolase</fullName>
    </recommendedName>
</protein>
<evidence type="ECO:0000313" key="3">
    <source>
        <dbReference type="Proteomes" id="UP000247099"/>
    </source>
</evidence>
<gene>
    <name evidence="2" type="ORF">DDZ13_04705</name>
</gene>
<accession>A0A317ZGC2</accession>
<dbReference type="OrthoDB" id="1196682at2"/>
<dbReference type="EMBL" id="QHJQ01000003">
    <property type="protein sequence ID" value="PXA04480.1"/>
    <property type="molecule type" value="Genomic_DNA"/>
</dbReference>
<proteinExistence type="predicted"/>
<comment type="caution">
    <text evidence="2">The sequence shown here is derived from an EMBL/GenBank/DDBJ whole genome shotgun (WGS) entry which is preliminary data.</text>
</comment>
<evidence type="ECO:0008006" key="4">
    <source>
        <dbReference type="Google" id="ProtNLM"/>
    </source>
</evidence>
<feature type="chain" id="PRO_5016300761" description="Acyloxyacyl hydrolase" evidence="1">
    <location>
        <begin position="23"/>
        <end position="176"/>
    </location>
</feature>